<dbReference type="GeneID" id="96869537"/>
<dbReference type="KEGG" id="afq:AFA_12405"/>
<organism evidence="1 2">
    <name type="scientific">Alcaligenes faecalis</name>
    <dbReference type="NCBI Taxonomy" id="511"/>
    <lineage>
        <taxon>Bacteria</taxon>
        <taxon>Pseudomonadati</taxon>
        <taxon>Pseudomonadota</taxon>
        <taxon>Betaproteobacteria</taxon>
        <taxon>Burkholderiales</taxon>
        <taxon>Alcaligenaceae</taxon>
        <taxon>Alcaligenes</taxon>
    </lineage>
</organism>
<accession>A0AB33CXX8</accession>
<protein>
    <submittedName>
        <fullName evidence="1">Uncharacterized protein</fullName>
    </submittedName>
</protein>
<dbReference type="AlphaFoldDB" id="A0AB33CXX8"/>
<proteinExistence type="predicted"/>
<evidence type="ECO:0000313" key="2">
    <source>
        <dbReference type="Proteomes" id="UP000214561"/>
    </source>
</evidence>
<gene>
    <name evidence="1" type="ORF">AFA_12405</name>
</gene>
<dbReference type="EMBL" id="CP021641">
    <property type="protein sequence ID" value="ASR90186.1"/>
    <property type="molecule type" value="Genomic_DNA"/>
</dbReference>
<reference evidence="1 2" key="1">
    <citation type="submission" date="2017-05" db="EMBL/GenBank/DDBJ databases">
        <authorList>
            <person name="Qiu J.G."/>
            <person name="He J."/>
        </authorList>
    </citation>
    <scope>NUCLEOTIDE SEQUENCE [LARGE SCALE GENOMIC DNA]</scope>
    <source>
        <strain evidence="1 2">JQ135</strain>
    </source>
</reference>
<evidence type="ECO:0000313" key="1">
    <source>
        <dbReference type="EMBL" id="ASR90186.1"/>
    </source>
</evidence>
<dbReference type="RefSeq" id="WP_094197191.1">
    <property type="nucleotide sequence ID" value="NZ_CP021641.1"/>
</dbReference>
<sequence>MMIYDPIGLNMVLGAGIWSGFVLCRFACCCGVTDGDGPLRSWQGRVATQEKGTSSGPLLPCKAL</sequence>
<name>A0AB33CXX8_ALCFA</name>
<dbReference type="Proteomes" id="UP000214561">
    <property type="component" value="Chromosome"/>
</dbReference>